<accession>A0AA39MCB3</accession>
<comment type="caution">
    <text evidence="2">The sequence shown here is derived from an EMBL/GenBank/DDBJ whole genome shotgun (WGS) entry which is preliminary data.</text>
</comment>
<evidence type="ECO:0000313" key="2">
    <source>
        <dbReference type="EMBL" id="KAK0428345.1"/>
    </source>
</evidence>
<sequence length="267" mass="29694">MTPQSIQSVSAATPQGVGNYYLPYNQFDSMSSPISRRTNVTSQAPALPKKEPLTTKSPVFMPHFTHFMRNSHALELARMRYAIQMFAFMCAFSAFFVFLGLNRIDKLKLEMPSMANKTLFGLNGDMIIWESSISICIVTVLTSICVFFVSGSQLFFLLKVLKADPKAFTQLLRYIKSTRLLRIITYGLWAICIIAFIAVCIASVISIPGNLCLYAKGFAISVGVGAFILCSIAFFHAIFSWCQLDFTTTQTDVDPVTGEYKSLSTLV</sequence>
<proteinExistence type="predicted"/>
<evidence type="ECO:0000256" key="1">
    <source>
        <dbReference type="SAM" id="Phobius"/>
    </source>
</evidence>
<dbReference type="InterPro" id="IPR029201">
    <property type="entry name" value="Jiraiya"/>
</dbReference>
<name>A0AA39MCB3_9BILA</name>
<keyword evidence="1" id="KW-1133">Transmembrane helix</keyword>
<feature type="transmembrane region" description="Helical" evidence="1">
    <location>
        <begin position="132"/>
        <end position="158"/>
    </location>
</feature>
<protein>
    <submittedName>
        <fullName evidence="2">Uncharacterized protein</fullName>
    </submittedName>
</protein>
<keyword evidence="1" id="KW-0472">Membrane</keyword>
<reference evidence="2" key="1">
    <citation type="submission" date="2023-06" db="EMBL/GenBank/DDBJ databases">
        <title>Genomic analysis of the entomopathogenic nematode Steinernema hermaphroditum.</title>
        <authorList>
            <person name="Schwarz E.M."/>
            <person name="Heppert J.K."/>
            <person name="Baniya A."/>
            <person name="Schwartz H.T."/>
            <person name="Tan C.-H."/>
            <person name="Antoshechkin I."/>
            <person name="Sternberg P.W."/>
            <person name="Goodrich-Blair H."/>
            <person name="Dillman A.R."/>
        </authorList>
    </citation>
    <scope>NUCLEOTIDE SEQUENCE</scope>
    <source>
        <strain evidence="2">PS9179</strain>
        <tissue evidence="2">Whole animal</tissue>
    </source>
</reference>
<keyword evidence="3" id="KW-1185">Reference proteome</keyword>
<feature type="transmembrane region" description="Helical" evidence="1">
    <location>
        <begin position="217"/>
        <end position="239"/>
    </location>
</feature>
<gene>
    <name evidence="2" type="ORF">QR680_010750</name>
</gene>
<dbReference type="AlphaFoldDB" id="A0AA39MCB3"/>
<dbReference type="EMBL" id="JAUCMV010000001">
    <property type="protein sequence ID" value="KAK0428345.1"/>
    <property type="molecule type" value="Genomic_DNA"/>
</dbReference>
<organism evidence="2 3">
    <name type="scientific">Steinernema hermaphroditum</name>
    <dbReference type="NCBI Taxonomy" id="289476"/>
    <lineage>
        <taxon>Eukaryota</taxon>
        <taxon>Metazoa</taxon>
        <taxon>Ecdysozoa</taxon>
        <taxon>Nematoda</taxon>
        <taxon>Chromadorea</taxon>
        <taxon>Rhabditida</taxon>
        <taxon>Tylenchina</taxon>
        <taxon>Panagrolaimomorpha</taxon>
        <taxon>Strongyloidoidea</taxon>
        <taxon>Steinernematidae</taxon>
        <taxon>Steinernema</taxon>
    </lineage>
</organism>
<feature type="transmembrane region" description="Helical" evidence="1">
    <location>
        <begin position="179"/>
        <end position="205"/>
    </location>
</feature>
<evidence type="ECO:0000313" key="3">
    <source>
        <dbReference type="Proteomes" id="UP001175271"/>
    </source>
</evidence>
<keyword evidence="1" id="KW-0812">Transmembrane</keyword>
<dbReference type="Pfam" id="PF15038">
    <property type="entry name" value="Jiraiya"/>
    <property type="match status" value="1"/>
</dbReference>
<feature type="transmembrane region" description="Helical" evidence="1">
    <location>
        <begin position="81"/>
        <end position="101"/>
    </location>
</feature>
<dbReference type="Proteomes" id="UP001175271">
    <property type="component" value="Unassembled WGS sequence"/>
</dbReference>